<name>A0A9W9W2P8_9EURO</name>
<evidence type="ECO:0000313" key="2">
    <source>
        <dbReference type="Proteomes" id="UP001147747"/>
    </source>
</evidence>
<proteinExistence type="predicted"/>
<dbReference type="AlphaFoldDB" id="A0A9W9W2P8"/>
<reference evidence="1" key="1">
    <citation type="submission" date="2022-12" db="EMBL/GenBank/DDBJ databases">
        <authorList>
            <person name="Petersen C."/>
        </authorList>
    </citation>
    <scope>NUCLEOTIDE SEQUENCE</scope>
    <source>
        <strain evidence="1">IBT 29677</strain>
    </source>
</reference>
<comment type="caution">
    <text evidence="1">The sequence shown here is derived from an EMBL/GenBank/DDBJ whole genome shotgun (WGS) entry which is preliminary data.</text>
</comment>
<dbReference type="RefSeq" id="XP_056489680.1">
    <property type="nucleotide sequence ID" value="XM_056630378.1"/>
</dbReference>
<dbReference type="GeneID" id="81369358"/>
<evidence type="ECO:0000313" key="1">
    <source>
        <dbReference type="EMBL" id="KAJ5397628.1"/>
    </source>
</evidence>
<gene>
    <name evidence="1" type="ORF">N7509_005741</name>
</gene>
<reference evidence="1" key="2">
    <citation type="journal article" date="2023" name="IMA Fungus">
        <title>Comparative genomic study of the Penicillium genus elucidates a diverse pangenome and 15 lateral gene transfer events.</title>
        <authorList>
            <person name="Petersen C."/>
            <person name="Sorensen T."/>
            <person name="Nielsen M.R."/>
            <person name="Sondergaard T.E."/>
            <person name="Sorensen J.L."/>
            <person name="Fitzpatrick D.A."/>
            <person name="Frisvad J.C."/>
            <person name="Nielsen K.L."/>
        </authorList>
    </citation>
    <scope>NUCLEOTIDE SEQUENCE</scope>
    <source>
        <strain evidence="1">IBT 29677</strain>
    </source>
</reference>
<keyword evidence="2" id="KW-1185">Reference proteome</keyword>
<organism evidence="1 2">
    <name type="scientific">Penicillium cosmopolitanum</name>
    <dbReference type="NCBI Taxonomy" id="1131564"/>
    <lineage>
        <taxon>Eukaryota</taxon>
        <taxon>Fungi</taxon>
        <taxon>Dikarya</taxon>
        <taxon>Ascomycota</taxon>
        <taxon>Pezizomycotina</taxon>
        <taxon>Eurotiomycetes</taxon>
        <taxon>Eurotiomycetidae</taxon>
        <taxon>Eurotiales</taxon>
        <taxon>Aspergillaceae</taxon>
        <taxon>Penicillium</taxon>
    </lineage>
</organism>
<accession>A0A9W9W2P8</accession>
<dbReference type="EMBL" id="JAPZBU010000006">
    <property type="protein sequence ID" value="KAJ5397628.1"/>
    <property type="molecule type" value="Genomic_DNA"/>
</dbReference>
<dbReference type="Proteomes" id="UP001147747">
    <property type="component" value="Unassembled WGS sequence"/>
</dbReference>
<protein>
    <submittedName>
        <fullName evidence="1">Uncharacterized protein</fullName>
    </submittedName>
</protein>
<sequence>MGQVTPLNPGILYNLLENEVSSRDACGIIIQSLFATATETSSVRAPPAFWLFFGFYWPSGLTAVSPGNAEGGEEMR</sequence>